<protein>
    <submittedName>
        <fullName evidence="1">Uncharacterized protein</fullName>
    </submittedName>
</protein>
<gene>
    <name evidence="1" type="ORF">GFB47_12170</name>
</gene>
<dbReference type="AlphaFoldDB" id="A0A5Q0THT0"/>
<sequence>MNSFSQVLNKSWGPDVDHNHQKEVMVASKKYVLLLDEKNEFMFYTFNKTYDPFARVGEVSRSFNNLHGEVNPFSLFIEIEKFIRYLFSRGVTYFYFSCEEERFDIYQFFISRLVKKAGYYSTNHKQGNEFYVYKCL</sequence>
<keyword evidence="2" id="KW-1185">Reference proteome</keyword>
<dbReference type="Proteomes" id="UP000348942">
    <property type="component" value="Chromosome 2"/>
</dbReference>
<name>A0A5Q0THT0_9VIBR</name>
<evidence type="ECO:0000313" key="1">
    <source>
        <dbReference type="EMBL" id="QGA66201.1"/>
    </source>
</evidence>
<organism evidence="1 2">
    <name type="scientific">Vibrio algicola</name>
    <dbReference type="NCBI Taxonomy" id="2662262"/>
    <lineage>
        <taxon>Bacteria</taxon>
        <taxon>Pseudomonadati</taxon>
        <taxon>Pseudomonadota</taxon>
        <taxon>Gammaproteobacteria</taxon>
        <taxon>Vibrionales</taxon>
        <taxon>Vibrionaceae</taxon>
        <taxon>Vibrio</taxon>
    </lineage>
</organism>
<dbReference type="EMBL" id="CP045700">
    <property type="protein sequence ID" value="QGA66201.1"/>
    <property type="molecule type" value="Genomic_DNA"/>
</dbReference>
<proteinExistence type="predicted"/>
<dbReference type="RefSeq" id="WP_153448336.1">
    <property type="nucleotide sequence ID" value="NZ_CP045700.1"/>
</dbReference>
<evidence type="ECO:0000313" key="2">
    <source>
        <dbReference type="Proteomes" id="UP000348942"/>
    </source>
</evidence>
<accession>A0A5Q0THT0</accession>
<reference evidence="1 2" key="1">
    <citation type="submission" date="2019-10" db="EMBL/GenBank/DDBJ databases">
        <title>Vibrio sp. nov., isolated from Coralline algae surface.</title>
        <authorList>
            <person name="Geng Y."/>
            <person name="Zhang X."/>
        </authorList>
    </citation>
    <scope>NUCLEOTIDE SEQUENCE [LARGE SCALE GENOMIC DNA]</scope>
    <source>
        <strain evidence="1 2">SM1977</strain>
    </source>
</reference>